<sequence>MGTIAVALMMAASPLSLFAASADLGSNTGPSAAEIMSKAQSQARAEHKNILLDFGASWCGNCRLYDRFLADPQMHAILSRAFVFVTMDSGERTGDAKHANTPGAVDFESSIGGKGAGFPWLVMLDAGGKPIVTSDRPDPKSEGGKNNIGYPVAPEEVDWFVEMLRRAAPQLNQQDLTSVHAWLTARAAPLLRH</sequence>
<dbReference type="OrthoDB" id="120730at2"/>
<dbReference type="Gene3D" id="3.40.30.10">
    <property type="entry name" value="Glutaredoxin"/>
    <property type="match status" value="1"/>
</dbReference>
<feature type="chain" id="PRO_5020389990" evidence="1">
    <location>
        <begin position="20"/>
        <end position="193"/>
    </location>
</feature>
<evidence type="ECO:0000313" key="3">
    <source>
        <dbReference type="Proteomes" id="UP000290253"/>
    </source>
</evidence>
<dbReference type="InterPro" id="IPR036249">
    <property type="entry name" value="Thioredoxin-like_sf"/>
</dbReference>
<accession>A0A4Q1SJG7</accession>
<evidence type="ECO:0000256" key="1">
    <source>
        <dbReference type="SAM" id="SignalP"/>
    </source>
</evidence>
<dbReference type="RefSeq" id="WP_129207560.1">
    <property type="nucleotide sequence ID" value="NZ_BMGU01000001.1"/>
</dbReference>
<protein>
    <submittedName>
        <fullName evidence="2">Thioredoxin family protein</fullName>
    </submittedName>
</protein>
<dbReference type="AlphaFoldDB" id="A0A4Q1SJG7"/>
<feature type="signal peptide" evidence="1">
    <location>
        <begin position="1"/>
        <end position="19"/>
    </location>
</feature>
<gene>
    <name evidence="2" type="ORF">ESZ00_07945</name>
</gene>
<keyword evidence="1" id="KW-0732">Signal</keyword>
<name>A0A4Q1SJG7_9BACT</name>
<comment type="caution">
    <text evidence="2">The sequence shown here is derived from an EMBL/GenBank/DDBJ whole genome shotgun (WGS) entry which is preliminary data.</text>
</comment>
<dbReference type="SUPFAM" id="SSF52833">
    <property type="entry name" value="Thioredoxin-like"/>
    <property type="match status" value="1"/>
</dbReference>
<dbReference type="Proteomes" id="UP000290253">
    <property type="component" value="Unassembled WGS sequence"/>
</dbReference>
<dbReference type="Pfam" id="PF13899">
    <property type="entry name" value="Thioredoxin_7"/>
    <property type="match status" value="1"/>
</dbReference>
<proteinExistence type="predicted"/>
<dbReference type="EMBL" id="SDMK01000001">
    <property type="protein sequence ID" value="RXS97781.1"/>
    <property type="molecule type" value="Genomic_DNA"/>
</dbReference>
<reference evidence="2 3" key="1">
    <citation type="journal article" date="2016" name="Int. J. Syst. Evol. Microbiol.">
        <title>Acidipila dinghuensis sp. nov., an acidobacterium isolated from forest soil.</title>
        <authorList>
            <person name="Jiang Y.W."/>
            <person name="Wang J."/>
            <person name="Chen M.H."/>
            <person name="Lv Y.Y."/>
            <person name="Qiu L.H."/>
        </authorList>
    </citation>
    <scope>NUCLEOTIDE SEQUENCE [LARGE SCALE GENOMIC DNA]</scope>
    <source>
        <strain evidence="2 3">DHOF10</strain>
    </source>
</reference>
<evidence type="ECO:0000313" key="2">
    <source>
        <dbReference type="EMBL" id="RXS97781.1"/>
    </source>
</evidence>
<organism evidence="2 3">
    <name type="scientific">Silvibacterium dinghuense</name>
    <dbReference type="NCBI Taxonomy" id="1560006"/>
    <lineage>
        <taxon>Bacteria</taxon>
        <taxon>Pseudomonadati</taxon>
        <taxon>Acidobacteriota</taxon>
        <taxon>Terriglobia</taxon>
        <taxon>Terriglobales</taxon>
        <taxon>Acidobacteriaceae</taxon>
        <taxon>Silvibacterium</taxon>
    </lineage>
</organism>
<keyword evidence="3" id="KW-1185">Reference proteome</keyword>